<proteinExistence type="predicted"/>
<sequence>MEEGEQEEEEPSGLLFGDFVKNLYPSCSELTVGDPGFKSKPELFASLPHPPECLSTPPKEEAKEEKTTSVQPEGRLSHPEGCLMKSLSQRHMKEKGWIPVPQSPSANELALVVEHLHPLQPPMPRAVTLTEAWGHRVAQKVGLVRPCVDCNAQAHLSGDQTCQLKWTLTLVIVWLLSIGTSFLSVENPLLTSLGGEQSFTQPWSLRVSDHNSLSRLLSS</sequence>
<evidence type="ECO:0000313" key="3">
    <source>
        <dbReference type="Proteomes" id="UP000028990"/>
    </source>
</evidence>
<dbReference type="AlphaFoldDB" id="A0A091DJ95"/>
<feature type="compositionally biased region" description="Basic and acidic residues" evidence="1">
    <location>
        <begin position="58"/>
        <end position="67"/>
    </location>
</feature>
<evidence type="ECO:0000313" key="2">
    <source>
        <dbReference type="EMBL" id="KFO30340.1"/>
    </source>
</evidence>
<feature type="region of interest" description="Disordered" evidence="1">
    <location>
        <begin position="38"/>
        <end position="80"/>
    </location>
</feature>
<accession>A0A091DJ95</accession>
<name>A0A091DJ95_FUKDA</name>
<reference evidence="2 3" key="1">
    <citation type="submission" date="2013-11" db="EMBL/GenBank/DDBJ databases">
        <title>The Damaraland mole rat (Fukomys damarensis) genome and evolution of African mole rats.</title>
        <authorList>
            <person name="Gladyshev V.N."/>
            <person name="Fang X."/>
        </authorList>
    </citation>
    <scope>NUCLEOTIDE SEQUENCE [LARGE SCALE GENOMIC DNA]</scope>
    <source>
        <tissue evidence="2">Liver</tissue>
    </source>
</reference>
<protein>
    <submittedName>
        <fullName evidence="2">Uncharacterized protein</fullName>
    </submittedName>
</protein>
<evidence type="ECO:0000256" key="1">
    <source>
        <dbReference type="SAM" id="MobiDB-lite"/>
    </source>
</evidence>
<dbReference type="Proteomes" id="UP000028990">
    <property type="component" value="Unassembled WGS sequence"/>
</dbReference>
<gene>
    <name evidence="2" type="ORF">H920_08269</name>
</gene>
<dbReference type="EMBL" id="KN122452">
    <property type="protein sequence ID" value="KFO30340.1"/>
    <property type="molecule type" value="Genomic_DNA"/>
</dbReference>
<organism evidence="2 3">
    <name type="scientific">Fukomys damarensis</name>
    <name type="common">Damaraland mole rat</name>
    <name type="synonym">Cryptomys damarensis</name>
    <dbReference type="NCBI Taxonomy" id="885580"/>
    <lineage>
        <taxon>Eukaryota</taxon>
        <taxon>Metazoa</taxon>
        <taxon>Chordata</taxon>
        <taxon>Craniata</taxon>
        <taxon>Vertebrata</taxon>
        <taxon>Euteleostomi</taxon>
        <taxon>Mammalia</taxon>
        <taxon>Eutheria</taxon>
        <taxon>Euarchontoglires</taxon>
        <taxon>Glires</taxon>
        <taxon>Rodentia</taxon>
        <taxon>Hystricomorpha</taxon>
        <taxon>Bathyergidae</taxon>
        <taxon>Fukomys</taxon>
    </lineage>
</organism>
<keyword evidence="3" id="KW-1185">Reference proteome</keyword>